<keyword evidence="6 12" id="KW-0732">Signal</keyword>
<comment type="caution">
    <text evidence="14">The sequence shown here is derived from an EMBL/GenBank/DDBJ whole genome shotgun (WGS) entry which is preliminary data.</text>
</comment>
<dbReference type="InterPro" id="IPR034746">
    <property type="entry name" value="POTRA"/>
</dbReference>
<dbReference type="InterPro" id="IPR010827">
    <property type="entry name" value="BamA/TamA_POTRA"/>
</dbReference>
<evidence type="ECO:0000259" key="13">
    <source>
        <dbReference type="PROSITE" id="PS51779"/>
    </source>
</evidence>
<feature type="signal peptide" evidence="12">
    <location>
        <begin position="1"/>
        <end position="29"/>
    </location>
</feature>
<dbReference type="Gene3D" id="3.10.20.310">
    <property type="entry name" value="membrane protein fhac"/>
    <property type="match status" value="2"/>
</dbReference>
<dbReference type="PATRIC" id="fig|1032488.3.peg.1076"/>
<comment type="subunit">
    <text evidence="10">Interacts with TamB to form the translocation and assembly module (TAM).</text>
</comment>
<comment type="subcellular location">
    <subcellularLocation>
        <location evidence="1">Cell outer membrane</location>
    </subcellularLocation>
</comment>
<proteinExistence type="inferred from homology"/>
<evidence type="ECO:0000256" key="8">
    <source>
        <dbReference type="ARBA" id="ARBA00023237"/>
    </source>
</evidence>
<keyword evidence="8" id="KW-0998">Cell outer membrane</keyword>
<sequence>MPAHTEFMKIRPLHAAVLSVLLAGLSAHAEPTPAGDAPAEAAAQAAADIPSPDTPAERLPFPIEIDAPEDIAAMLREHLSLITRQTEPEADIDREQMQFLAEEAPDEVKQMVRSQGYFRAEIQVAPKGGGWLVSVRPGPRTTIDDVEVSIIGGVLQESDLAAYYKRAMANWSLPIDDPFVNSEWSSSKDAVLSAVRRHKYPLATLSESRATINPETSKAVLSVSVDSKQPVYFGDIRIQGNERYPESVITGLAQFKAGEPYDFDKVLDYQQALEQDSHYSRAQVEVDFAKMVENRVPLVVSVTEVPRQKVDLGLRYDSADGPGIRLGYEHYNVFARGYVFSAAADIGRYEKTAGIGLSQPRNSNGHYWTASLNYDSSTTQKLDKETAQAGIWRVRDRNGIESRIGLEYITESRRITGGQDFGRSNALMLTASWRRQNIETLLRPENGYYLEGKVGTTLGSLLSSASTQRVYGRAGYYFTPENKNIGTFIARGELGYTRSGQDKSVPSVLMYRTGGATSVRGYELDSIGLNGPNGSVLPDRVLGVVSLEYQRPISKNFSLAVFHDMGAVNHDFAHLNWRHGSGLGVRWFSPIAPFSFDIAYGHHDRKLRWHISLGTRF</sequence>
<evidence type="ECO:0000256" key="10">
    <source>
        <dbReference type="ARBA" id="ARBA00093548"/>
    </source>
</evidence>
<name>G4CHQ8_9NEIS</name>
<evidence type="ECO:0000256" key="12">
    <source>
        <dbReference type="SAM" id="SignalP"/>
    </source>
</evidence>
<feature type="compositionally biased region" description="Low complexity" evidence="11">
    <location>
        <begin position="30"/>
        <end position="51"/>
    </location>
</feature>
<evidence type="ECO:0000256" key="4">
    <source>
        <dbReference type="ARBA" id="ARBA00022452"/>
    </source>
</evidence>
<keyword evidence="4" id="KW-1134">Transmembrane beta strand</keyword>
<dbReference type="InterPro" id="IPR039910">
    <property type="entry name" value="D15-like"/>
</dbReference>
<dbReference type="Pfam" id="PF07244">
    <property type="entry name" value="POTRA"/>
    <property type="match status" value="1"/>
</dbReference>
<evidence type="ECO:0000256" key="9">
    <source>
        <dbReference type="ARBA" id="ARBA00033063"/>
    </source>
</evidence>
<dbReference type="PANTHER" id="PTHR12815">
    <property type="entry name" value="SORTING AND ASSEMBLY MACHINERY SAMM50 PROTEIN FAMILY MEMBER"/>
    <property type="match status" value="1"/>
</dbReference>
<dbReference type="STRING" id="1032488.HMPREF9371_1147"/>
<reference evidence="14 15" key="1">
    <citation type="submission" date="2011-05" db="EMBL/GenBank/DDBJ databases">
        <authorList>
            <person name="Muzny D."/>
            <person name="Qin X."/>
            <person name="Deng J."/>
            <person name="Jiang H."/>
            <person name="Liu Y."/>
            <person name="Qu J."/>
            <person name="Song X.-Z."/>
            <person name="Zhang L."/>
            <person name="Thornton R."/>
            <person name="Coyle M."/>
            <person name="Francisco L."/>
            <person name="Jackson L."/>
            <person name="Javaid M."/>
            <person name="Korchina V."/>
            <person name="Kovar C."/>
            <person name="Mata R."/>
            <person name="Mathew T."/>
            <person name="Ngo R."/>
            <person name="Nguyen L."/>
            <person name="Nguyen N."/>
            <person name="Okwuonu G."/>
            <person name="Ongeri F."/>
            <person name="Pham C."/>
            <person name="Simmons D."/>
            <person name="Wilczek-Boney K."/>
            <person name="Hale W."/>
            <person name="Jakkamsetti A."/>
            <person name="Pham P."/>
            <person name="Ruth R."/>
            <person name="San Lucas F."/>
            <person name="Warren J."/>
            <person name="Zhang J."/>
            <person name="Zhao Z."/>
            <person name="Zhou C."/>
            <person name="Zhu D."/>
            <person name="Lee S."/>
            <person name="Bess C."/>
            <person name="Blankenburg K."/>
            <person name="Forbes L."/>
            <person name="Fu Q."/>
            <person name="Gubbala S."/>
            <person name="Hirani K."/>
            <person name="Jayaseelan J.C."/>
            <person name="Lara F."/>
            <person name="Munidasa M."/>
            <person name="Palculict T."/>
            <person name="Patil S."/>
            <person name="Pu L.-L."/>
            <person name="Saada N."/>
            <person name="Tang L."/>
            <person name="Weissenberger G."/>
            <person name="Zhu Y."/>
            <person name="Hemphill L."/>
            <person name="Shang Y."/>
            <person name="Youmans B."/>
            <person name="Ayvaz T."/>
            <person name="Ross M."/>
            <person name="Santibanez J."/>
            <person name="Aqrawi P."/>
            <person name="Gross S."/>
            <person name="Joshi V."/>
            <person name="Fowler G."/>
            <person name="Nazareth L."/>
            <person name="Reid J."/>
            <person name="Worley K."/>
            <person name="Petrosino J."/>
            <person name="Highlander S."/>
            <person name="Gibbs R."/>
        </authorList>
    </citation>
    <scope>NUCLEOTIDE SEQUENCE [LARGE SCALE GENOMIC DNA]</scope>
    <source>
        <strain evidence="14 15">871</strain>
    </source>
</reference>
<dbReference type="AlphaFoldDB" id="G4CHQ8"/>
<evidence type="ECO:0000256" key="3">
    <source>
        <dbReference type="ARBA" id="ARBA00015419"/>
    </source>
</evidence>
<evidence type="ECO:0000256" key="7">
    <source>
        <dbReference type="ARBA" id="ARBA00023136"/>
    </source>
</evidence>
<dbReference type="Pfam" id="PF17243">
    <property type="entry name" value="POTRA_TamA_1"/>
    <property type="match status" value="1"/>
</dbReference>
<dbReference type="Proteomes" id="UP000003019">
    <property type="component" value="Unassembled WGS sequence"/>
</dbReference>
<evidence type="ECO:0000256" key="2">
    <source>
        <dbReference type="ARBA" id="ARBA00010248"/>
    </source>
</evidence>
<dbReference type="PROSITE" id="PS51779">
    <property type="entry name" value="POTRA"/>
    <property type="match status" value="1"/>
</dbReference>
<evidence type="ECO:0000256" key="5">
    <source>
        <dbReference type="ARBA" id="ARBA00022692"/>
    </source>
</evidence>
<organism evidence="14 15">
    <name type="scientific">Neisseria shayeganii 871</name>
    <dbReference type="NCBI Taxonomy" id="1032488"/>
    <lineage>
        <taxon>Bacteria</taxon>
        <taxon>Pseudomonadati</taxon>
        <taxon>Pseudomonadota</taxon>
        <taxon>Betaproteobacteria</taxon>
        <taxon>Neisseriales</taxon>
        <taxon>Neisseriaceae</taxon>
        <taxon>Neisseria</taxon>
    </lineage>
</organism>
<evidence type="ECO:0000256" key="1">
    <source>
        <dbReference type="ARBA" id="ARBA00004442"/>
    </source>
</evidence>
<evidence type="ECO:0000256" key="6">
    <source>
        <dbReference type="ARBA" id="ARBA00022729"/>
    </source>
</evidence>
<dbReference type="Gene3D" id="2.40.160.50">
    <property type="entry name" value="membrane protein fhac: a member of the omp85/tpsb transporter family"/>
    <property type="match status" value="1"/>
</dbReference>
<dbReference type="HOGENOM" id="CLU_018618_2_0_4"/>
<gene>
    <name evidence="14" type="ORF">HMPREF9371_1147</name>
</gene>
<accession>G4CHQ8</accession>
<dbReference type="PANTHER" id="PTHR12815:SF47">
    <property type="entry name" value="TRANSLOCATION AND ASSEMBLY MODULE SUBUNIT TAMA"/>
    <property type="match status" value="1"/>
</dbReference>
<protein>
    <recommendedName>
        <fullName evidence="3">Translocation and assembly module subunit TamA</fullName>
    </recommendedName>
    <alternativeName>
        <fullName evidence="9">Autotransporter assembly factor TamA</fullName>
    </alternativeName>
</protein>
<evidence type="ECO:0000313" key="15">
    <source>
        <dbReference type="Proteomes" id="UP000003019"/>
    </source>
</evidence>
<evidence type="ECO:0000313" key="14">
    <source>
        <dbReference type="EMBL" id="EGY52637.1"/>
    </source>
</evidence>
<feature type="region of interest" description="Disordered" evidence="11">
    <location>
        <begin position="30"/>
        <end position="57"/>
    </location>
</feature>
<dbReference type="InterPro" id="IPR000184">
    <property type="entry name" value="Bac_surfAg_D15"/>
</dbReference>
<dbReference type="InterPro" id="IPR035243">
    <property type="entry name" value="TamA_POTRA_Dom_1"/>
</dbReference>
<feature type="domain" description="POTRA" evidence="13">
    <location>
        <begin position="231"/>
        <end position="305"/>
    </location>
</feature>
<keyword evidence="7" id="KW-0472">Membrane</keyword>
<keyword evidence="5" id="KW-0812">Transmembrane</keyword>
<evidence type="ECO:0000256" key="11">
    <source>
        <dbReference type="SAM" id="MobiDB-lite"/>
    </source>
</evidence>
<keyword evidence="15" id="KW-1185">Reference proteome</keyword>
<feature type="chain" id="PRO_5003462098" description="Translocation and assembly module subunit TamA" evidence="12">
    <location>
        <begin position="30"/>
        <end position="617"/>
    </location>
</feature>
<dbReference type="EMBL" id="AGAY01000043">
    <property type="protein sequence ID" value="EGY52637.1"/>
    <property type="molecule type" value="Genomic_DNA"/>
</dbReference>
<comment type="similarity">
    <text evidence="2">Belongs to the TamA family.</text>
</comment>
<dbReference type="Pfam" id="PF01103">
    <property type="entry name" value="Omp85"/>
    <property type="match status" value="1"/>
</dbReference>
<dbReference type="GO" id="GO:0019867">
    <property type="term" value="C:outer membrane"/>
    <property type="evidence" value="ECO:0007669"/>
    <property type="project" value="InterPro"/>
</dbReference>